<evidence type="ECO:0000256" key="6">
    <source>
        <dbReference type="ARBA" id="ARBA00047942"/>
    </source>
</evidence>
<dbReference type="InterPro" id="IPR029063">
    <property type="entry name" value="SAM-dependent_MTases_sf"/>
</dbReference>
<dbReference type="InterPro" id="IPR003356">
    <property type="entry name" value="DNA_methylase_A-5"/>
</dbReference>
<dbReference type="AlphaFoldDB" id="A0AAW9SUP5"/>
<evidence type="ECO:0000256" key="5">
    <source>
        <dbReference type="ARBA" id="ARBA00022747"/>
    </source>
</evidence>
<protein>
    <recommendedName>
        <fullName evidence="1">site-specific DNA-methyltransferase (adenine-specific)</fullName>
        <ecNumber evidence="1">2.1.1.72</ecNumber>
    </recommendedName>
</protein>
<dbReference type="GO" id="GO:0009007">
    <property type="term" value="F:site-specific DNA-methyltransferase (adenine-specific) activity"/>
    <property type="evidence" value="ECO:0007669"/>
    <property type="project" value="UniProtKB-EC"/>
</dbReference>
<dbReference type="Proteomes" id="UP001223646">
    <property type="component" value="Unassembled WGS sequence"/>
</dbReference>
<name>A0AAW9SUP5_CORAY</name>
<organism evidence="9 10">
    <name type="scientific">Corynebacterium amycolatum</name>
    <dbReference type="NCBI Taxonomy" id="43765"/>
    <lineage>
        <taxon>Bacteria</taxon>
        <taxon>Bacillati</taxon>
        <taxon>Actinomycetota</taxon>
        <taxon>Actinomycetes</taxon>
        <taxon>Mycobacteriales</taxon>
        <taxon>Corynebacteriaceae</taxon>
        <taxon>Corynebacterium</taxon>
    </lineage>
</organism>
<evidence type="ECO:0000313" key="9">
    <source>
        <dbReference type="EMBL" id="MEO3716095.1"/>
    </source>
</evidence>
<dbReference type="PANTHER" id="PTHR42933:SF3">
    <property type="entry name" value="TYPE I RESTRICTION ENZYME MJAVIII METHYLASE SUBUNIT"/>
    <property type="match status" value="1"/>
</dbReference>
<dbReference type="GO" id="GO:0003677">
    <property type="term" value="F:DNA binding"/>
    <property type="evidence" value="ECO:0007669"/>
    <property type="project" value="InterPro"/>
</dbReference>
<dbReference type="InterPro" id="IPR051537">
    <property type="entry name" value="DNA_Adenine_Mtase"/>
</dbReference>
<feature type="domain" description="DNA methylase adenine-specific" evidence="7">
    <location>
        <begin position="155"/>
        <end position="472"/>
    </location>
</feature>
<dbReference type="PANTHER" id="PTHR42933">
    <property type="entry name" value="SLR6095 PROTEIN"/>
    <property type="match status" value="1"/>
</dbReference>
<accession>A0AAW9SUP5</accession>
<evidence type="ECO:0000259" key="8">
    <source>
        <dbReference type="Pfam" id="PF12161"/>
    </source>
</evidence>
<dbReference type="InterPro" id="IPR022749">
    <property type="entry name" value="D12N6_MeTrfase_N"/>
</dbReference>
<dbReference type="Pfam" id="PF02384">
    <property type="entry name" value="N6_Mtase"/>
    <property type="match status" value="1"/>
</dbReference>
<dbReference type="EC" id="2.1.1.72" evidence="1"/>
<dbReference type="Pfam" id="PF12161">
    <property type="entry name" value="HsdM_N"/>
    <property type="match status" value="1"/>
</dbReference>
<dbReference type="RefSeq" id="WP_149421245.1">
    <property type="nucleotide sequence ID" value="NZ_JASOOY020000002.1"/>
</dbReference>
<dbReference type="GO" id="GO:0009307">
    <property type="term" value="P:DNA restriction-modification system"/>
    <property type="evidence" value="ECO:0007669"/>
    <property type="project" value="UniProtKB-KW"/>
</dbReference>
<reference evidence="9" key="1">
    <citation type="submission" date="2023-05" db="EMBL/GenBank/DDBJ databases">
        <authorList>
            <person name="Du J."/>
        </authorList>
    </citation>
    <scope>NUCLEOTIDE SEQUENCE</scope>
    <source>
        <strain evidence="9">UMB1064</strain>
    </source>
</reference>
<keyword evidence="4" id="KW-0949">S-adenosyl-L-methionine</keyword>
<evidence type="ECO:0000256" key="3">
    <source>
        <dbReference type="ARBA" id="ARBA00022679"/>
    </source>
</evidence>
<dbReference type="Gene3D" id="3.40.50.150">
    <property type="entry name" value="Vaccinia Virus protein VP39"/>
    <property type="match status" value="1"/>
</dbReference>
<gene>
    <name evidence="9" type="ORF">QP460_000605</name>
</gene>
<dbReference type="SUPFAM" id="SSF53335">
    <property type="entry name" value="S-adenosyl-L-methionine-dependent methyltransferases"/>
    <property type="match status" value="1"/>
</dbReference>
<feature type="domain" description="N6 adenine-specific DNA methyltransferase N-terminal" evidence="8">
    <location>
        <begin position="11"/>
        <end position="141"/>
    </location>
</feature>
<reference evidence="9" key="2">
    <citation type="submission" date="2024-05" db="EMBL/GenBank/DDBJ databases">
        <authorList>
            <person name="Wolfe A."/>
        </authorList>
    </citation>
    <scope>NUCLEOTIDE SEQUENCE</scope>
    <source>
        <strain evidence="9">UMB1064</strain>
    </source>
</reference>
<evidence type="ECO:0000313" key="10">
    <source>
        <dbReference type="Proteomes" id="UP001223646"/>
    </source>
</evidence>
<sequence length="694" mass="78975">MSQIDVKKQVDHVFSIANSLRGTYQADKYKDVIIPMTIIRRLECALEETKDAVCTVYEQDDSTPDAILKQVSGYPFYNTSRYTLEKLLAEPAQLHRNLKTYLEAFSPNIRMILDKNEGLDFFTQIDKMHKGSRLTGVVRKFSELDLAPERINNVAMGYMFEELIRRFSENSEAGDHYTPREVVRLLVRLGLAEGSEDLFEPGKNINVADVACGTGGMLSVAKEELAQMCPEASVYLYGQEVNPESHAICLADMLIKNQRANNIQLADTMKDDCFPGEYMRLQFVNPPFGQPWGGKDAATGVEKAVKAEHAKPFAASRFPAGLPASGDMQLLFMQHIVYKMEKNVGRACVISNGSPLFSGGTASGESQVRRWLLENDLVEAIIGLPGSLFYNTDISIYVWVLSKNKRPDRKGKVQLIDATDLWTPMRRSLGKKRRFIADDQIDQIVATYTDFAETENCKIVDADEFIYHEYAVYQPLQRNYRIAEERIAELAKGKFSDTMHNPAKLEELRLIDPADRDSKQNKTLAALEMAEPVFEQMLQMLRENITDQTWQDSKEFIKHLRVVLADLPDHRVKQTAAQTKAMLDKIADRLSEFDKTAPIQYDRNGKVILDPATKDTEIVTLTEDIEDYMEREVLPYVPDAIWVDEETDKAVKTGAEIPFTRYFYQYEQPESSDVLMDRFFELEEELADILGALR</sequence>
<dbReference type="EMBL" id="JASOOY020000002">
    <property type="protein sequence ID" value="MEO3716095.1"/>
    <property type="molecule type" value="Genomic_DNA"/>
</dbReference>
<comment type="catalytic activity">
    <reaction evidence="6">
        <text>a 2'-deoxyadenosine in DNA + S-adenosyl-L-methionine = an N(6)-methyl-2'-deoxyadenosine in DNA + S-adenosyl-L-homocysteine + H(+)</text>
        <dbReference type="Rhea" id="RHEA:15197"/>
        <dbReference type="Rhea" id="RHEA-COMP:12418"/>
        <dbReference type="Rhea" id="RHEA-COMP:12419"/>
        <dbReference type="ChEBI" id="CHEBI:15378"/>
        <dbReference type="ChEBI" id="CHEBI:57856"/>
        <dbReference type="ChEBI" id="CHEBI:59789"/>
        <dbReference type="ChEBI" id="CHEBI:90615"/>
        <dbReference type="ChEBI" id="CHEBI:90616"/>
        <dbReference type="EC" id="2.1.1.72"/>
    </reaction>
</comment>
<keyword evidence="3 9" id="KW-0808">Transferase</keyword>
<dbReference type="PRINTS" id="PR00507">
    <property type="entry name" value="N12N6MTFRASE"/>
</dbReference>
<keyword evidence="5" id="KW-0680">Restriction system</keyword>
<evidence type="ECO:0000256" key="2">
    <source>
        <dbReference type="ARBA" id="ARBA00022603"/>
    </source>
</evidence>
<proteinExistence type="predicted"/>
<evidence type="ECO:0000256" key="1">
    <source>
        <dbReference type="ARBA" id="ARBA00011900"/>
    </source>
</evidence>
<evidence type="ECO:0000256" key="4">
    <source>
        <dbReference type="ARBA" id="ARBA00022691"/>
    </source>
</evidence>
<keyword evidence="2 9" id="KW-0489">Methyltransferase</keyword>
<comment type="caution">
    <text evidence="9">The sequence shown here is derived from an EMBL/GenBank/DDBJ whole genome shotgun (WGS) entry which is preliminary data.</text>
</comment>
<dbReference type="GO" id="GO:0032259">
    <property type="term" value="P:methylation"/>
    <property type="evidence" value="ECO:0007669"/>
    <property type="project" value="UniProtKB-KW"/>
</dbReference>
<dbReference type="GO" id="GO:0008170">
    <property type="term" value="F:N-methyltransferase activity"/>
    <property type="evidence" value="ECO:0007669"/>
    <property type="project" value="InterPro"/>
</dbReference>
<evidence type="ECO:0000259" key="7">
    <source>
        <dbReference type="Pfam" id="PF02384"/>
    </source>
</evidence>